<gene>
    <name evidence="2" type="ORF">CRDW_00540</name>
</gene>
<dbReference type="Proteomes" id="UP001380186">
    <property type="component" value="Chromosome"/>
</dbReference>
<name>A0ABM8K1D8_9FLAO</name>
<dbReference type="RefSeq" id="WP_338613866.1">
    <property type="nucleotide sequence ID" value="NZ_AP029022.1"/>
</dbReference>
<dbReference type="EMBL" id="AP029022">
    <property type="protein sequence ID" value="BEV02680.1"/>
    <property type="molecule type" value="Genomic_DNA"/>
</dbReference>
<evidence type="ECO:0000313" key="3">
    <source>
        <dbReference type="Proteomes" id="UP001380186"/>
    </source>
</evidence>
<organism evidence="2 3">
    <name type="scientific">Chryseobacterium gambrini</name>
    <dbReference type="NCBI Taxonomy" id="373672"/>
    <lineage>
        <taxon>Bacteria</taxon>
        <taxon>Pseudomonadati</taxon>
        <taxon>Bacteroidota</taxon>
        <taxon>Flavobacteriia</taxon>
        <taxon>Flavobacteriales</taxon>
        <taxon>Weeksellaceae</taxon>
        <taxon>Chryseobacterium group</taxon>
        <taxon>Chryseobacterium</taxon>
    </lineage>
</organism>
<feature type="domain" description="Abortive phage infection protein C-terminal" evidence="1">
    <location>
        <begin position="256"/>
        <end position="538"/>
    </location>
</feature>
<sequence>MDRITSSLIKELLVTQEIKSEGESKDFEKLVNYSIISNEYNKTFDLNLVTIGEGNDTGIDGIAIIVNGQLIETLEEVDDLIVKNNFLEVDFILTQSKTSSNFSSSDINTFIFGVNDFFSETPKLIRNESLEKLAEISNHIFSNAPKFKRNPNIKLFYVTTGKWIEDANLKAVITSGIQTLEQSNLFNNINFQALGARELSFAYRKTKETVSTTINFTSRVTMPEINGISQAYIGLIPYSEFLKIVSDSEGILLNVFEDNVRDFQGDNNDVNGGIATTLSNSDNEIFSVLNNGVTIVASSISPTGNQFTISDYQIVNGCQTSNVLYNHRNFQDINKVSIPIKLIATIDDEIKTRITLATNNQTPIKKEQLASLTQFQRSLEQYYNSFTGDKRLYYERRSKQYNSDSSVLKSRIITLPNQIKSFAGMFLDEPHNVTSFFGLIVRRLNEGKVQIFDNEHLYSPYYTSSYTYYKLESFFKKGLIDTNYRKVKFHILMLFRILFAKEIIPPFNSKKMDKYCDNLLEILDDDEKALKAFNKCIEVIDNADFDKTDKQDVKLVSKTKNLIEFSKNYKVN</sequence>
<dbReference type="Pfam" id="PF10592">
    <property type="entry name" value="AIPR"/>
    <property type="match status" value="1"/>
</dbReference>
<keyword evidence="3" id="KW-1185">Reference proteome</keyword>
<accession>A0ABM8K1D8</accession>
<evidence type="ECO:0000313" key="2">
    <source>
        <dbReference type="EMBL" id="BEV02680.1"/>
    </source>
</evidence>
<evidence type="ECO:0000259" key="1">
    <source>
        <dbReference type="Pfam" id="PF10592"/>
    </source>
</evidence>
<reference evidence="2 3" key="1">
    <citation type="journal article" date="2020" name="Microbes Environ.">
        <title>Synthetic bacterial community of duckweed: a simple and stable system to study plant-microbe interactions.</title>
        <authorList>
            <person name="Ishizawa H."/>
            <person name="Tada M."/>
            <person name="Kuroda M."/>
            <person name="Inoue D."/>
            <person name="Futamata H."/>
            <person name="Ike M."/>
        </authorList>
    </citation>
    <scope>NUCLEOTIDE SEQUENCE [LARGE SCALE GENOMIC DNA]</scope>
    <source>
        <strain evidence="2 3">DW100</strain>
    </source>
</reference>
<protein>
    <submittedName>
        <fullName evidence="2">AIPR family protein</fullName>
    </submittedName>
</protein>
<dbReference type="InterPro" id="IPR018891">
    <property type="entry name" value="AIPR_C"/>
</dbReference>
<proteinExistence type="predicted"/>